<sequence>VQSSLKLVEKISILSFIFKLFVSSYTCAITDHRVLSALLLLYKNSFFYKQRVKTWRVERLDQVQSFSILIKYRIFMVMI</sequence>
<dbReference type="AlphaFoldDB" id="A0A3M7PZP9"/>
<dbReference type="EMBL" id="REGN01008026">
    <property type="protein sequence ID" value="RNA04600.1"/>
    <property type="molecule type" value="Genomic_DNA"/>
</dbReference>
<keyword evidence="1" id="KW-1133">Transmembrane helix</keyword>
<feature type="non-terminal residue" evidence="2">
    <location>
        <position position="1"/>
    </location>
</feature>
<reference evidence="2 3" key="1">
    <citation type="journal article" date="2018" name="Sci. Rep.">
        <title>Genomic signatures of local adaptation to the degree of environmental predictability in rotifers.</title>
        <authorList>
            <person name="Franch-Gras L."/>
            <person name="Hahn C."/>
            <person name="Garcia-Roger E.M."/>
            <person name="Carmona M.J."/>
            <person name="Serra M."/>
            <person name="Gomez A."/>
        </authorList>
    </citation>
    <scope>NUCLEOTIDE SEQUENCE [LARGE SCALE GENOMIC DNA]</scope>
    <source>
        <strain evidence="2">HYR1</strain>
    </source>
</reference>
<name>A0A3M7PZP9_BRAPC</name>
<feature type="transmembrane region" description="Helical" evidence="1">
    <location>
        <begin position="20"/>
        <end position="42"/>
    </location>
</feature>
<keyword evidence="1" id="KW-0812">Transmembrane</keyword>
<evidence type="ECO:0000313" key="2">
    <source>
        <dbReference type="EMBL" id="RNA04600.1"/>
    </source>
</evidence>
<keyword evidence="3" id="KW-1185">Reference proteome</keyword>
<evidence type="ECO:0000256" key="1">
    <source>
        <dbReference type="SAM" id="Phobius"/>
    </source>
</evidence>
<dbReference type="Proteomes" id="UP000276133">
    <property type="component" value="Unassembled WGS sequence"/>
</dbReference>
<comment type="caution">
    <text evidence="2">The sequence shown here is derived from an EMBL/GenBank/DDBJ whole genome shotgun (WGS) entry which is preliminary data.</text>
</comment>
<evidence type="ECO:0000313" key="3">
    <source>
        <dbReference type="Proteomes" id="UP000276133"/>
    </source>
</evidence>
<proteinExistence type="predicted"/>
<protein>
    <submittedName>
        <fullName evidence="2">Uncharacterized protein</fullName>
    </submittedName>
</protein>
<gene>
    <name evidence="2" type="ORF">BpHYR1_034938</name>
</gene>
<keyword evidence="1" id="KW-0472">Membrane</keyword>
<organism evidence="2 3">
    <name type="scientific">Brachionus plicatilis</name>
    <name type="common">Marine rotifer</name>
    <name type="synonym">Brachionus muelleri</name>
    <dbReference type="NCBI Taxonomy" id="10195"/>
    <lineage>
        <taxon>Eukaryota</taxon>
        <taxon>Metazoa</taxon>
        <taxon>Spiralia</taxon>
        <taxon>Gnathifera</taxon>
        <taxon>Rotifera</taxon>
        <taxon>Eurotatoria</taxon>
        <taxon>Monogononta</taxon>
        <taxon>Pseudotrocha</taxon>
        <taxon>Ploima</taxon>
        <taxon>Brachionidae</taxon>
        <taxon>Brachionus</taxon>
    </lineage>
</organism>
<accession>A0A3M7PZP9</accession>